<dbReference type="EMBL" id="AP009493">
    <property type="protein sequence ID" value="BAG23236.1"/>
    <property type="molecule type" value="Genomic_DNA"/>
</dbReference>
<dbReference type="PANTHER" id="PTHR36151">
    <property type="entry name" value="BLR2777 PROTEIN"/>
    <property type="match status" value="1"/>
</dbReference>
<dbReference type="Pfam" id="PF09995">
    <property type="entry name" value="MPAB_Lcp_cat"/>
    <property type="match status" value="1"/>
</dbReference>
<name>B1W5S9_STRGG</name>
<dbReference type="PANTHER" id="PTHR36151:SF3">
    <property type="entry name" value="ER-BOUND OXYGENASE MPAB_MPAB'_RUBBER OXYGENASE CATALYTIC DOMAIN-CONTAINING PROTEIN"/>
    <property type="match status" value="1"/>
</dbReference>
<evidence type="ECO:0000313" key="4">
    <source>
        <dbReference type="Proteomes" id="UP000001685"/>
    </source>
</evidence>
<protein>
    <recommendedName>
        <fullName evidence="2">ER-bound oxygenase mpaB/mpaB'/Rubber oxygenase catalytic domain-containing protein</fullName>
    </recommendedName>
</protein>
<dbReference type="InterPro" id="IPR018713">
    <property type="entry name" value="MPAB/Lcp_cat_dom"/>
</dbReference>
<dbReference type="HOGENOM" id="CLU_059206_2_1_11"/>
<evidence type="ECO:0000313" key="3">
    <source>
        <dbReference type="EMBL" id="BAG23236.1"/>
    </source>
</evidence>
<accession>B1W5S9</accession>
<dbReference type="eggNOG" id="COG3662">
    <property type="taxonomic scope" value="Bacteria"/>
</dbReference>
<feature type="region of interest" description="Disordered" evidence="1">
    <location>
        <begin position="1"/>
        <end position="65"/>
    </location>
</feature>
<feature type="compositionally biased region" description="Basic and acidic residues" evidence="1">
    <location>
        <begin position="54"/>
        <end position="63"/>
    </location>
</feature>
<feature type="domain" description="ER-bound oxygenase mpaB/mpaB'/Rubber oxygenase catalytic" evidence="2">
    <location>
        <begin position="74"/>
        <end position="308"/>
    </location>
</feature>
<dbReference type="Proteomes" id="UP000001685">
    <property type="component" value="Chromosome"/>
</dbReference>
<reference evidence="4" key="1">
    <citation type="journal article" date="2008" name="J. Bacteriol.">
        <title>Genome sequence of the streptomycin-producing microorganism Streptomyces griseus IFO 13350.</title>
        <authorList>
            <person name="Ohnishi Y."/>
            <person name="Ishikawa J."/>
            <person name="Hara H."/>
            <person name="Suzuki H."/>
            <person name="Ikenoya M."/>
            <person name="Ikeda H."/>
            <person name="Yamashita A."/>
            <person name="Hattori M."/>
            <person name="Horinouchi S."/>
        </authorList>
    </citation>
    <scope>NUCLEOTIDE SEQUENCE [LARGE SCALE GENOMIC DNA]</scope>
    <source>
        <strain evidence="4">JCM 4626 / NBRC 13350</strain>
    </source>
</reference>
<proteinExistence type="predicted"/>
<dbReference type="KEGG" id="sgr:SGR_6407"/>
<dbReference type="AlphaFoldDB" id="B1W5S9"/>
<evidence type="ECO:0000259" key="2">
    <source>
        <dbReference type="Pfam" id="PF09995"/>
    </source>
</evidence>
<feature type="region of interest" description="Disordered" evidence="1">
    <location>
        <begin position="325"/>
        <end position="388"/>
    </location>
</feature>
<gene>
    <name evidence="3" type="ordered locus">SGR_6407</name>
</gene>
<sequence>MTDVLRLPSVQPAGRTHQRTVTSSAMHSATCGVPNSAAPHRNSSAEVHVTPSAHEPDPIDPRTAEPLGPDTLTWRWFGDWRGLLLAPWAGSMQNMHPELGAGVAEHSRFFEERWERLFRSLYPIGGVVYDGPLAARTAREVRGYHASIGGVDERGRPYHALNPGTFYWAHATFFMLTVQVAERFGGGLTEAQRHTLFDEHVRWYALYGLSMKPVPRSWEEFQRYWDHMCADVLEDNRPTRDVLNMRRIAKPPLLRLLPTPLWALVRVPIVRLTLWITVGLYPQAVRDRLGLRWTPRDERLLGLLGRLVHHAWRRVPERHRFHPRARAGWDRERGRPAPGPVETPARNLPPEEWRGPQHYVPEAGRPGRAGAAPGPASAGAAERGGTPQ</sequence>
<feature type="compositionally biased region" description="Low complexity" evidence="1">
    <location>
        <begin position="361"/>
        <end position="388"/>
    </location>
</feature>
<dbReference type="GO" id="GO:0016491">
    <property type="term" value="F:oxidoreductase activity"/>
    <property type="evidence" value="ECO:0007669"/>
    <property type="project" value="InterPro"/>
</dbReference>
<organism evidence="3 4">
    <name type="scientific">Streptomyces griseus subsp. griseus (strain JCM 4626 / CBS 651.72 / NBRC 13350 / KCC S-0626 / ISP 5235)</name>
    <dbReference type="NCBI Taxonomy" id="455632"/>
    <lineage>
        <taxon>Bacteria</taxon>
        <taxon>Bacillati</taxon>
        <taxon>Actinomycetota</taxon>
        <taxon>Actinomycetes</taxon>
        <taxon>Kitasatosporales</taxon>
        <taxon>Streptomycetaceae</taxon>
        <taxon>Streptomyces</taxon>
    </lineage>
</organism>
<evidence type="ECO:0000256" key="1">
    <source>
        <dbReference type="SAM" id="MobiDB-lite"/>
    </source>
</evidence>